<dbReference type="Proteomes" id="UP001164746">
    <property type="component" value="Chromosome 5"/>
</dbReference>
<accession>A0ABY7E5Y2</accession>
<reference evidence="1" key="1">
    <citation type="submission" date="2022-11" db="EMBL/GenBank/DDBJ databases">
        <title>Centuries of genome instability and evolution in soft-shell clam transmissible cancer (bioRxiv).</title>
        <authorList>
            <person name="Hart S.F.M."/>
            <person name="Yonemitsu M.A."/>
            <person name="Giersch R.M."/>
            <person name="Beal B.F."/>
            <person name="Arriagada G."/>
            <person name="Davis B.W."/>
            <person name="Ostrander E.A."/>
            <person name="Goff S.P."/>
            <person name="Metzger M.J."/>
        </authorList>
    </citation>
    <scope>NUCLEOTIDE SEQUENCE</scope>
    <source>
        <strain evidence="1">MELC-2E11</strain>
        <tissue evidence="1">Siphon/mantle</tissue>
    </source>
</reference>
<sequence length="108" mass="12119">MLLHNQVAVDEASLADFSALDSLKNSRSQGMFGSRGCSRSIRKDAVMGTVWKDKRLVYHLSTLSQPADINDAMRAVLGNHLELQQQHTVYTYNKFMGGLDLNDQKYAK</sequence>
<evidence type="ECO:0008006" key="3">
    <source>
        <dbReference type="Google" id="ProtNLM"/>
    </source>
</evidence>
<proteinExistence type="predicted"/>
<dbReference type="EMBL" id="CP111016">
    <property type="protein sequence ID" value="WAR04569.1"/>
    <property type="molecule type" value="Genomic_DNA"/>
</dbReference>
<keyword evidence="2" id="KW-1185">Reference proteome</keyword>
<evidence type="ECO:0000313" key="2">
    <source>
        <dbReference type="Proteomes" id="UP001164746"/>
    </source>
</evidence>
<gene>
    <name evidence="1" type="ORF">MAR_019938</name>
</gene>
<name>A0ABY7E5Y2_MYAAR</name>
<organism evidence="1 2">
    <name type="scientific">Mya arenaria</name>
    <name type="common">Soft-shell clam</name>
    <dbReference type="NCBI Taxonomy" id="6604"/>
    <lineage>
        <taxon>Eukaryota</taxon>
        <taxon>Metazoa</taxon>
        <taxon>Spiralia</taxon>
        <taxon>Lophotrochozoa</taxon>
        <taxon>Mollusca</taxon>
        <taxon>Bivalvia</taxon>
        <taxon>Autobranchia</taxon>
        <taxon>Heteroconchia</taxon>
        <taxon>Euheterodonta</taxon>
        <taxon>Imparidentia</taxon>
        <taxon>Neoheterodontei</taxon>
        <taxon>Myida</taxon>
        <taxon>Myoidea</taxon>
        <taxon>Myidae</taxon>
        <taxon>Mya</taxon>
    </lineage>
</organism>
<protein>
    <recommendedName>
        <fullName evidence="3">PiggyBac transposable element-derived protein domain-containing protein</fullName>
    </recommendedName>
</protein>
<evidence type="ECO:0000313" key="1">
    <source>
        <dbReference type="EMBL" id="WAR04569.1"/>
    </source>
</evidence>